<keyword evidence="2 13" id="KW-0004">4Fe-4S</keyword>
<dbReference type="SFLD" id="SFLDG01061">
    <property type="entry name" value="methylthiotransferase"/>
    <property type="match status" value="1"/>
</dbReference>
<comment type="similarity">
    <text evidence="13">Belongs to the methylthiotransferase family. MiaB subfamily.</text>
</comment>
<dbReference type="EMBL" id="FNIW01000020">
    <property type="protein sequence ID" value="SDO44611.1"/>
    <property type="molecule type" value="Genomic_DNA"/>
</dbReference>
<feature type="domain" description="Radical SAM core" evidence="16">
    <location>
        <begin position="142"/>
        <end position="378"/>
    </location>
</feature>
<dbReference type="InterPro" id="IPR002792">
    <property type="entry name" value="TRAM_dom"/>
</dbReference>
<evidence type="ECO:0000256" key="7">
    <source>
        <dbReference type="ARBA" id="ARBA00023004"/>
    </source>
</evidence>
<dbReference type="PROSITE" id="PS50926">
    <property type="entry name" value="TRAM"/>
    <property type="match status" value="1"/>
</dbReference>
<keyword evidence="4 13" id="KW-0808">Transferase</keyword>
<organism evidence="17 18">
    <name type="scientific">Prevotella communis</name>
    <dbReference type="NCBI Taxonomy" id="2913614"/>
    <lineage>
        <taxon>Bacteria</taxon>
        <taxon>Pseudomonadati</taxon>
        <taxon>Bacteroidota</taxon>
        <taxon>Bacteroidia</taxon>
        <taxon>Bacteroidales</taxon>
        <taxon>Prevotellaceae</taxon>
        <taxon>Prevotella</taxon>
    </lineage>
</organism>
<evidence type="ECO:0000259" key="15">
    <source>
        <dbReference type="PROSITE" id="PS51449"/>
    </source>
</evidence>
<evidence type="ECO:0000259" key="14">
    <source>
        <dbReference type="PROSITE" id="PS50926"/>
    </source>
</evidence>
<dbReference type="AlphaFoldDB" id="A0A1H0JMK1"/>
<dbReference type="NCBIfam" id="TIGR01574">
    <property type="entry name" value="miaB-methiolase"/>
    <property type="match status" value="1"/>
</dbReference>
<dbReference type="NCBIfam" id="TIGR00089">
    <property type="entry name" value="MiaB/RimO family radical SAM methylthiotransferase"/>
    <property type="match status" value="1"/>
</dbReference>
<dbReference type="CDD" id="cd01335">
    <property type="entry name" value="Radical_SAM"/>
    <property type="match status" value="1"/>
</dbReference>
<comment type="subcellular location">
    <subcellularLocation>
        <location evidence="13">Cytoplasm</location>
    </subcellularLocation>
</comment>
<reference evidence="18" key="1">
    <citation type="submission" date="2016-10" db="EMBL/GenBank/DDBJ databases">
        <authorList>
            <person name="de Groot N.N."/>
        </authorList>
    </citation>
    <scope>NUCLEOTIDE SEQUENCE [LARGE SCALE GENOMIC DNA]</scope>
    <source>
        <strain evidence="18">BP1-145</strain>
    </source>
</reference>
<dbReference type="Pfam" id="PF00919">
    <property type="entry name" value="UPF0004"/>
    <property type="match status" value="1"/>
</dbReference>
<proteinExistence type="inferred from homology"/>
<dbReference type="PANTHER" id="PTHR43020:SF2">
    <property type="entry name" value="MITOCHONDRIAL TRNA METHYLTHIOTRANSFERASE CDK5RAP1"/>
    <property type="match status" value="1"/>
</dbReference>
<dbReference type="InterPro" id="IPR005839">
    <property type="entry name" value="Methylthiotransferase"/>
</dbReference>
<evidence type="ECO:0000256" key="11">
    <source>
        <dbReference type="ARBA" id="ARBA00080698"/>
    </source>
</evidence>
<keyword evidence="3 13" id="KW-0963">Cytoplasm</keyword>
<feature type="binding site" evidence="13">
    <location>
        <position position="81"/>
    </location>
    <ligand>
        <name>[4Fe-4S] cluster</name>
        <dbReference type="ChEBI" id="CHEBI:49883"/>
        <label>1</label>
    </ligand>
</feature>
<dbReference type="SFLD" id="SFLDS00029">
    <property type="entry name" value="Radical_SAM"/>
    <property type="match status" value="1"/>
</dbReference>
<comment type="catalytic activity">
    <reaction evidence="13">
        <text>N(6)-dimethylallyladenosine(37) in tRNA + (sulfur carrier)-SH + AH2 + 2 S-adenosyl-L-methionine = 2-methylsulfanyl-N(6)-dimethylallyladenosine(37) in tRNA + (sulfur carrier)-H + 5'-deoxyadenosine + L-methionine + A + S-adenosyl-L-homocysteine + 2 H(+)</text>
        <dbReference type="Rhea" id="RHEA:37067"/>
        <dbReference type="Rhea" id="RHEA-COMP:10375"/>
        <dbReference type="Rhea" id="RHEA-COMP:10376"/>
        <dbReference type="Rhea" id="RHEA-COMP:14737"/>
        <dbReference type="Rhea" id="RHEA-COMP:14739"/>
        <dbReference type="ChEBI" id="CHEBI:13193"/>
        <dbReference type="ChEBI" id="CHEBI:15378"/>
        <dbReference type="ChEBI" id="CHEBI:17319"/>
        <dbReference type="ChEBI" id="CHEBI:17499"/>
        <dbReference type="ChEBI" id="CHEBI:29917"/>
        <dbReference type="ChEBI" id="CHEBI:57844"/>
        <dbReference type="ChEBI" id="CHEBI:57856"/>
        <dbReference type="ChEBI" id="CHEBI:59789"/>
        <dbReference type="ChEBI" id="CHEBI:64428"/>
        <dbReference type="ChEBI" id="CHEBI:74415"/>
        <dbReference type="ChEBI" id="CHEBI:74417"/>
        <dbReference type="EC" id="2.8.4.3"/>
    </reaction>
</comment>
<dbReference type="GO" id="GO:0051539">
    <property type="term" value="F:4 iron, 4 sulfur cluster binding"/>
    <property type="evidence" value="ECO:0007669"/>
    <property type="project" value="UniProtKB-UniRule"/>
</dbReference>
<comment type="caution">
    <text evidence="17">The sequence shown here is derived from an EMBL/GenBank/DDBJ whole genome shotgun (WGS) entry which is preliminary data.</text>
</comment>
<feature type="binding site" evidence="13">
    <location>
        <position position="48"/>
    </location>
    <ligand>
        <name>[4Fe-4S] cluster</name>
        <dbReference type="ChEBI" id="CHEBI:49883"/>
        <label>1</label>
    </ligand>
</feature>
<comment type="subunit">
    <text evidence="13">Monomer.</text>
</comment>
<dbReference type="InterPro" id="IPR006463">
    <property type="entry name" value="MiaB_methiolase"/>
</dbReference>
<dbReference type="Pfam" id="PF01938">
    <property type="entry name" value="TRAM"/>
    <property type="match status" value="1"/>
</dbReference>
<evidence type="ECO:0000256" key="13">
    <source>
        <dbReference type="HAMAP-Rule" id="MF_01864"/>
    </source>
</evidence>
<feature type="domain" description="MTTase N-terminal" evidence="15">
    <location>
        <begin position="3"/>
        <end position="117"/>
    </location>
</feature>
<feature type="domain" description="TRAM" evidence="14">
    <location>
        <begin position="381"/>
        <end position="443"/>
    </location>
</feature>
<name>A0A1H0JMK1_9BACT</name>
<dbReference type="InterPro" id="IPR007197">
    <property type="entry name" value="rSAM"/>
</dbReference>
<keyword evidence="8 13" id="KW-0411">Iron-sulfur</keyword>
<dbReference type="Gene3D" id="3.40.50.12160">
    <property type="entry name" value="Methylthiotransferase, N-terminal domain"/>
    <property type="match status" value="1"/>
</dbReference>
<keyword evidence="6 13" id="KW-0479">Metal-binding</keyword>
<dbReference type="Gene3D" id="3.80.30.20">
    <property type="entry name" value="tm_1862 like domain"/>
    <property type="match status" value="1"/>
</dbReference>
<keyword evidence="5 13" id="KW-0949">S-adenosyl-L-methionine</keyword>
<evidence type="ECO:0000256" key="6">
    <source>
        <dbReference type="ARBA" id="ARBA00022723"/>
    </source>
</evidence>
<dbReference type="PROSITE" id="PS51449">
    <property type="entry name" value="MTTASE_N"/>
    <property type="match status" value="1"/>
</dbReference>
<evidence type="ECO:0000256" key="8">
    <source>
        <dbReference type="ARBA" id="ARBA00023014"/>
    </source>
</evidence>
<evidence type="ECO:0000256" key="4">
    <source>
        <dbReference type="ARBA" id="ARBA00022679"/>
    </source>
</evidence>
<accession>A0A1H0JMK1</accession>
<comment type="cofactor">
    <cofactor evidence="13">
        <name>[4Fe-4S] cluster</name>
        <dbReference type="ChEBI" id="CHEBI:49883"/>
    </cofactor>
    <text evidence="13">Binds 2 [4Fe-4S] clusters. One cluster is coordinated with 3 cysteines and an exchangeable S-adenosyl-L-methionine.</text>
</comment>
<evidence type="ECO:0000256" key="10">
    <source>
        <dbReference type="ARBA" id="ARBA00068570"/>
    </source>
</evidence>
<evidence type="ECO:0000256" key="3">
    <source>
        <dbReference type="ARBA" id="ARBA00022490"/>
    </source>
</evidence>
<sequence>MMKKLFIETYGCQMNVADSEVVASVMQMAGYETCESLEEADAVFLNTCSVRDNAEQKIYHRLEALGAIKRKRPLVIGVLGCMAERVQQDLLENHGADLVAGPDAYMTLPDLVAQAELGHKAMNIELSTSETYKDVVPQRIGLGHKIGGFVSIMRGCNNFCHYCIVPYTRGRERSRDVESILREVRDLRDRGFKEVTLLGQNVNSYKSEVVKEGGNEEVTFAQLLRLVAHEAPQMRIRFTTSHPKDMSDETLHVIAEEPNVCKHIHLPVQSGSDRILKLMNRKYTREWYMDRVAAIRRIIPDCALSTDIFVGYHDETEEDHQLSLSLMREVGYDSAFMFKYSERPGTYASKHLPDNIAEEEKIRRLNELIALQTEISAQQNKKDEGKEFDVLVEGFSKRSREQLCGRTEQNKMVVFNKGNHHIGETVRVRITGSTSATLFGEEV</sequence>
<keyword evidence="7 13" id="KW-0408">Iron</keyword>
<dbReference type="SMART" id="SM00729">
    <property type="entry name" value="Elp3"/>
    <property type="match status" value="1"/>
</dbReference>
<dbReference type="GO" id="GO:0005829">
    <property type="term" value="C:cytosol"/>
    <property type="evidence" value="ECO:0007669"/>
    <property type="project" value="TreeGrafter"/>
</dbReference>
<evidence type="ECO:0000256" key="1">
    <source>
        <dbReference type="ARBA" id="ARBA00003234"/>
    </source>
</evidence>
<evidence type="ECO:0000256" key="5">
    <source>
        <dbReference type="ARBA" id="ARBA00022691"/>
    </source>
</evidence>
<dbReference type="InterPro" id="IPR006638">
    <property type="entry name" value="Elp3/MiaA/NifB-like_rSAM"/>
</dbReference>
<evidence type="ECO:0000256" key="9">
    <source>
        <dbReference type="ARBA" id="ARBA00033765"/>
    </source>
</evidence>
<dbReference type="EC" id="2.8.4.3" evidence="9 13"/>
<evidence type="ECO:0000313" key="18">
    <source>
        <dbReference type="Proteomes" id="UP000199134"/>
    </source>
</evidence>
<dbReference type="PROSITE" id="PS51918">
    <property type="entry name" value="RADICAL_SAM"/>
    <property type="match status" value="1"/>
</dbReference>
<dbReference type="HAMAP" id="MF_01864">
    <property type="entry name" value="tRNA_metthiotr_MiaB"/>
    <property type="match status" value="1"/>
</dbReference>
<dbReference type="InterPro" id="IPR058240">
    <property type="entry name" value="rSAM_sf"/>
</dbReference>
<dbReference type="SUPFAM" id="SSF102114">
    <property type="entry name" value="Radical SAM enzymes"/>
    <property type="match status" value="1"/>
</dbReference>
<dbReference type="Proteomes" id="UP000199134">
    <property type="component" value="Unassembled WGS sequence"/>
</dbReference>
<dbReference type="Pfam" id="PF04055">
    <property type="entry name" value="Radical_SAM"/>
    <property type="match status" value="1"/>
</dbReference>
<dbReference type="InterPro" id="IPR038135">
    <property type="entry name" value="Methylthiotransferase_N_sf"/>
</dbReference>
<dbReference type="GO" id="GO:0035597">
    <property type="term" value="F:tRNA-2-methylthio-N(6)-dimethylallyladenosine(37) synthase activity"/>
    <property type="evidence" value="ECO:0007669"/>
    <property type="project" value="UniProtKB-EC"/>
</dbReference>
<dbReference type="PANTHER" id="PTHR43020">
    <property type="entry name" value="CDK5 REGULATORY SUBUNIT-ASSOCIATED PROTEIN 1"/>
    <property type="match status" value="1"/>
</dbReference>
<comment type="function">
    <text evidence="1 13">Catalyzes the methylthiolation of N6-(dimethylallyl)adenosine (i(6)A), leading to the formation of 2-methylthio-N6-(dimethylallyl)adenosine (ms(2)i(6)A) at position 37 in tRNAs that read codons beginning with uridine.</text>
</comment>
<dbReference type="InterPro" id="IPR023404">
    <property type="entry name" value="rSAM_horseshoe"/>
</dbReference>
<gene>
    <name evidence="13" type="primary">miaB</name>
    <name evidence="17" type="ORF">SAMN04487900_12043</name>
</gene>
<dbReference type="GO" id="GO:0046872">
    <property type="term" value="F:metal ion binding"/>
    <property type="evidence" value="ECO:0007669"/>
    <property type="project" value="UniProtKB-KW"/>
</dbReference>
<evidence type="ECO:0000256" key="2">
    <source>
        <dbReference type="ARBA" id="ARBA00022485"/>
    </source>
</evidence>
<dbReference type="SFLD" id="SFLDG01082">
    <property type="entry name" value="B12-binding_domain_containing"/>
    <property type="match status" value="1"/>
</dbReference>
<feature type="binding site" evidence="13">
    <location>
        <position position="163"/>
    </location>
    <ligand>
        <name>[4Fe-4S] cluster</name>
        <dbReference type="ChEBI" id="CHEBI:49883"/>
        <label>2</label>
        <note>4Fe-4S-S-AdoMet</note>
    </ligand>
</feature>
<evidence type="ECO:0000256" key="12">
    <source>
        <dbReference type="ARBA" id="ARBA00081141"/>
    </source>
</evidence>
<evidence type="ECO:0000259" key="16">
    <source>
        <dbReference type="PROSITE" id="PS51918"/>
    </source>
</evidence>
<feature type="binding site" evidence="13">
    <location>
        <position position="160"/>
    </location>
    <ligand>
        <name>[4Fe-4S] cluster</name>
        <dbReference type="ChEBI" id="CHEBI:49883"/>
        <label>2</label>
        <note>4Fe-4S-S-AdoMet</note>
    </ligand>
</feature>
<feature type="binding site" evidence="13">
    <location>
        <position position="156"/>
    </location>
    <ligand>
        <name>[4Fe-4S] cluster</name>
        <dbReference type="ChEBI" id="CHEBI:49883"/>
        <label>2</label>
        <note>4Fe-4S-S-AdoMet</note>
    </ligand>
</feature>
<dbReference type="FunFam" id="3.40.50.12160:FF:000003">
    <property type="entry name" value="CDK5 regulatory subunit-associated protein 1"/>
    <property type="match status" value="1"/>
</dbReference>
<dbReference type="SFLD" id="SFLDF00413">
    <property type="entry name" value="CDK5RAP1"/>
    <property type="match status" value="1"/>
</dbReference>
<dbReference type="FunFam" id="3.80.30.20:FF:000001">
    <property type="entry name" value="tRNA-2-methylthio-N(6)-dimethylallyladenosine synthase 2"/>
    <property type="match status" value="1"/>
</dbReference>
<keyword evidence="13" id="KW-0819">tRNA processing</keyword>
<feature type="binding site" evidence="13">
    <location>
        <position position="12"/>
    </location>
    <ligand>
        <name>[4Fe-4S] cluster</name>
        <dbReference type="ChEBI" id="CHEBI:49883"/>
        <label>1</label>
    </ligand>
</feature>
<evidence type="ECO:0000313" key="17">
    <source>
        <dbReference type="EMBL" id="SDO44611.1"/>
    </source>
</evidence>
<dbReference type="InterPro" id="IPR013848">
    <property type="entry name" value="Methylthiotransferase_N"/>
</dbReference>
<protein>
    <recommendedName>
        <fullName evidence="10 13">tRNA-2-methylthio-N(6)-dimethylallyladenosine synthase</fullName>
        <ecNumber evidence="9 13">2.8.4.3</ecNumber>
    </recommendedName>
    <alternativeName>
        <fullName evidence="12 13">(Dimethylallyl)adenosine tRNA methylthiotransferase MiaB</fullName>
    </alternativeName>
    <alternativeName>
        <fullName evidence="11 13">tRNA-i(6)A37 methylthiotransferase</fullName>
    </alternativeName>
</protein>
<dbReference type="SFLD" id="SFLDF00273">
    <property type="entry name" value="(dimethylallyl)adenosine_tRNA"/>
    <property type="match status" value="1"/>
</dbReference>